<dbReference type="PANTHER" id="PTHR46743">
    <property type="entry name" value="TEICHOIC ACIDS EXPORT ATP-BINDING PROTEIN TAGH"/>
    <property type="match status" value="1"/>
</dbReference>
<dbReference type="Pfam" id="PF00005">
    <property type="entry name" value="ABC_tran"/>
    <property type="match status" value="1"/>
</dbReference>
<organism evidence="2">
    <name type="scientific">marine metagenome</name>
    <dbReference type="NCBI Taxonomy" id="408172"/>
    <lineage>
        <taxon>unclassified sequences</taxon>
        <taxon>metagenomes</taxon>
        <taxon>ecological metagenomes</taxon>
    </lineage>
</organism>
<dbReference type="PROSITE" id="PS50893">
    <property type="entry name" value="ABC_TRANSPORTER_2"/>
    <property type="match status" value="1"/>
</dbReference>
<name>A0A381RVD6_9ZZZZ</name>
<dbReference type="PANTHER" id="PTHR46743:SF2">
    <property type="entry name" value="TEICHOIC ACIDS EXPORT ATP-BINDING PROTEIN TAGH"/>
    <property type="match status" value="1"/>
</dbReference>
<dbReference type="GO" id="GO:0005524">
    <property type="term" value="F:ATP binding"/>
    <property type="evidence" value="ECO:0007669"/>
    <property type="project" value="InterPro"/>
</dbReference>
<dbReference type="Gene3D" id="3.40.50.300">
    <property type="entry name" value="P-loop containing nucleotide triphosphate hydrolases"/>
    <property type="match status" value="1"/>
</dbReference>
<dbReference type="EMBL" id="UINC01002281">
    <property type="protein sequence ID" value="SUZ94958.1"/>
    <property type="molecule type" value="Genomic_DNA"/>
</dbReference>
<dbReference type="AlphaFoldDB" id="A0A381RVD6"/>
<dbReference type="GO" id="GO:0016887">
    <property type="term" value="F:ATP hydrolysis activity"/>
    <property type="evidence" value="ECO:0007669"/>
    <property type="project" value="InterPro"/>
</dbReference>
<gene>
    <name evidence="2" type="ORF">METZ01_LOCUS47812</name>
</gene>
<dbReference type="InterPro" id="IPR027417">
    <property type="entry name" value="P-loop_NTPase"/>
</dbReference>
<dbReference type="SUPFAM" id="SSF52540">
    <property type="entry name" value="P-loop containing nucleoside triphosphate hydrolases"/>
    <property type="match status" value="1"/>
</dbReference>
<evidence type="ECO:0000313" key="2">
    <source>
        <dbReference type="EMBL" id="SUZ94958.1"/>
    </source>
</evidence>
<sequence length="623" mass="69568">MIKFDDVTKKYGTNIDVSRKRAMREIVTPSRMRSSAPRLQEAIALQDLSFDLVEGETLLVLGFEGSGKTTLARLICELTQPTTGRVVVQGKTRLVTNQTIGATPVMRLREYTRLLCMMLGADSSSLPETIETILNDCHLERWKDVRVHNAPDGAVKRLGFYASLLIDADIYVFDKLLTLRSESGELRERIDARVHQILETKTAVVLTKLAPPELLPDQVIVLHRGSSIFQGDPALGISAYDRLNRRTLEVDETRKDDEIDRAADFLASVSETPRDEAERIAWDFDVSLKENHRLQEIADSGKPILAGPYLGSFDTELLLWVPFLRWALSAFNIPRERVTCLSRGGAEAWYEGLADRYIDAFELTSVYQQRYEKRVNKAGLRQIGVEPFDRLLYRRGIRNMGVTNKEEADWLHPSLFLRLAMAAWKGEVEPSFLTNRLIMEPLSIRPDDGSGSPDQLHEGSGRPYIAVWFGLTPYLLRGEAIQIVPRVLADLAREAILVDVATGKVLEPPFETVLPLENASPVEQGYVSDREHLQRITQIIGGAEVFFSAHGGLSYLGPLQNVPSVTVYSDPENYRPVPKGWTAVNFKLSALLVESLTGSVPLALDAARVSGEELLEAVRSGMS</sequence>
<proteinExistence type="predicted"/>
<accession>A0A381RVD6</accession>
<dbReference type="InterPro" id="IPR003439">
    <property type="entry name" value="ABC_transporter-like_ATP-bd"/>
</dbReference>
<evidence type="ECO:0000259" key="1">
    <source>
        <dbReference type="PROSITE" id="PS50893"/>
    </source>
</evidence>
<dbReference type="InterPro" id="IPR050683">
    <property type="entry name" value="Bact_Polysacc_Export_ATP-bd"/>
</dbReference>
<reference evidence="2" key="1">
    <citation type="submission" date="2018-05" db="EMBL/GenBank/DDBJ databases">
        <authorList>
            <person name="Lanie J.A."/>
            <person name="Ng W.-L."/>
            <person name="Kazmierczak K.M."/>
            <person name="Andrzejewski T.M."/>
            <person name="Davidsen T.M."/>
            <person name="Wayne K.J."/>
            <person name="Tettelin H."/>
            <person name="Glass J.I."/>
            <person name="Rusch D."/>
            <person name="Podicherti R."/>
            <person name="Tsui H.-C.T."/>
            <person name="Winkler M.E."/>
        </authorList>
    </citation>
    <scope>NUCLEOTIDE SEQUENCE</scope>
</reference>
<feature type="domain" description="ABC transporter" evidence="1">
    <location>
        <begin position="2"/>
        <end position="249"/>
    </location>
</feature>
<protein>
    <recommendedName>
        <fullName evidence="1">ABC transporter domain-containing protein</fullName>
    </recommendedName>
</protein>